<feature type="domain" description="SnoaL-like" evidence="1">
    <location>
        <begin position="11"/>
        <end position="110"/>
    </location>
</feature>
<gene>
    <name evidence="2" type="ORF">ACFODK_11350</name>
</gene>
<protein>
    <submittedName>
        <fullName evidence="2">Nuclear transport factor 2 family protein</fullName>
    </submittedName>
</protein>
<dbReference type="SUPFAM" id="SSF54427">
    <property type="entry name" value="NTF2-like"/>
    <property type="match status" value="1"/>
</dbReference>
<name>A0ABV7EFI3_9SPHN</name>
<dbReference type="InterPro" id="IPR032710">
    <property type="entry name" value="NTF2-like_dom_sf"/>
</dbReference>
<accession>A0ABV7EFI3</accession>
<dbReference type="Proteomes" id="UP001595378">
    <property type="component" value="Unassembled WGS sequence"/>
</dbReference>
<evidence type="ECO:0000259" key="1">
    <source>
        <dbReference type="Pfam" id="PF12680"/>
    </source>
</evidence>
<organism evidence="2 3">
    <name type="scientific">Alteraurantiacibacter lauratis</name>
    <dbReference type="NCBI Taxonomy" id="2054627"/>
    <lineage>
        <taxon>Bacteria</taxon>
        <taxon>Pseudomonadati</taxon>
        <taxon>Pseudomonadota</taxon>
        <taxon>Alphaproteobacteria</taxon>
        <taxon>Sphingomonadales</taxon>
        <taxon>Erythrobacteraceae</taxon>
        <taxon>Alteraurantiacibacter</taxon>
    </lineage>
</organism>
<proteinExistence type="predicted"/>
<dbReference type="Gene3D" id="3.10.450.50">
    <property type="match status" value="1"/>
</dbReference>
<reference evidence="3" key="1">
    <citation type="journal article" date="2019" name="Int. J. Syst. Evol. Microbiol.">
        <title>The Global Catalogue of Microorganisms (GCM) 10K type strain sequencing project: providing services to taxonomists for standard genome sequencing and annotation.</title>
        <authorList>
            <consortium name="The Broad Institute Genomics Platform"/>
            <consortium name="The Broad Institute Genome Sequencing Center for Infectious Disease"/>
            <person name="Wu L."/>
            <person name="Ma J."/>
        </authorList>
    </citation>
    <scope>NUCLEOTIDE SEQUENCE [LARGE SCALE GENOMIC DNA]</scope>
    <source>
        <strain evidence="3">KCTC 52606</strain>
    </source>
</reference>
<comment type="caution">
    <text evidence="2">The sequence shown here is derived from an EMBL/GenBank/DDBJ whole genome shotgun (WGS) entry which is preliminary data.</text>
</comment>
<evidence type="ECO:0000313" key="3">
    <source>
        <dbReference type="Proteomes" id="UP001595378"/>
    </source>
</evidence>
<evidence type="ECO:0000313" key="2">
    <source>
        <dbReference type="EMBL" id="MFC3101484.1"/>
    </source>
</evidence>
<dbReference type="InterPro" id="IPR037401">
    <property type="entry name" value="SnoaL-like"/>
</dbReference>
<keyword evidence="3" id="KW-1185">Reference proteome</keyword>
<sequence>MAFDPAERALAYLECVRRLDTAAMLGFYAPDARVWLPGQGWMQPAALAALLDGARSLLADGIRFTHEDVFAAGNRAVVLTACDSPLVKGGSYINQFCFVITFDDAGQITELREYTDSAPAVAAFHS</sequence>
<dbReference type="RefSeq" id="WP_336919105.1">
    <property type="nucleotide sequence ID" value="NZ_JBANRN010000008.1"/>
</dbReference>
<dbReference type="EMBL" id="JBHRSU010000033">
    <property type="protein sequence ID" value="MFC3101484.1"/>
    <property type="molecule type" value="Genomic_DNA"/>
</dbReference>
<dbReference type="Pfam" id="PF12680">
    <property type="entry name" value="SnoaL_2"/>
    <property type="match status" value="1"/>
</dbReference>